<dbReference type="RefSeq" id="WP_066330516.1">
    <property type="nucleotide sequence ID" value="NZ_JAXOJX010000066.1"/>
</dbReference>
<accession>A0ABU5IN57</accession>
<dbReference type="InterPro" id="IPR014991">
    <property type="entry name" value="DUF1840"/>
</dbReference>
<dbReference type="Pfam" id="PF08895">
    <property type="entry name" value="DUF1840"/>
    <property type="match status" value="1"/>
</dbReference>
<evidence type="ECO:0000313" key="2">
    <source>
        <dbReference type="Proteomes" id="UP001293718"/>
    </source>
</evidence>
<dbReference type="Proteomes" id="UP001293718">
    <property type="component" value="Unassembled WGS sequence"/>
</dbReference>
<dbReference type="EMBL" id="JAXOJX010000066">
    <property type="protein sequence ID" value="MDZ5460329.1"/>
    <property type="molecule type" value="Genomic_DNA"/>
</dbReference>
<gene>
    <name evidence="1" type="ORF">SM757_27490</name>
</gene>
<comment type="caution">
    <text evidence="1">The sequence shown here is derived from an EMBL/GenBank/DDBJ whole genome shotgun (WGS) entry which is preliminary data.</text>
</comment>
<protein>
    <submittedName>
        <fullName evidence="1">DUF1840 domain-containing protein</fullName>
    </submittedName>
</protein>
<reference evidence="1 2" key="1">
    <citation type="submission" date="2023-11" db="EMBL/GenBank/DDBJ databases">
        <title>Draft genome of Azohydromonas lata strain H1 (DSM1123), a polyhydroxyalkanoate producer.</title>
        <authorList>
            <person name="Traversa D."/>
            <person name="D'Addabbo P."/>
            <person name="Pazzani C."/>
            <person name="Manzari C."/>
            <person name="Chiara M."/>
            <person name="Scrascia M."/>
        </authorList>
    </citation>
    <scope>NUCLEOTIDE SEQUENCE [LARGE SCALE GENOMIC DNA]</scope>
    <source>
        <strain evidence="1 2">H1</strain>
    </source>
</reference>
<proteinExistence type="predicted"/>
<sequence>MIYKFKSKATGDVVMLGVNGDQLLRIMGREPAAQGIFEVDDMPRLRQLLEQAVAAEEAARAQAEAEAAAEGKQLPPRDGVGLRQRVWPLVEMMKRAQAAGYPIVWGV</sequence>
<evidence type="ECO:0000313" key="1">
    <source>
        <dbReference type="EMBL" id="MDZ5460329.1"/>
    </source>
</evidence>
<organism evidence="1 2">
    <name type="scientific">Azohydromonas lata</name>
    <dbReference type="NCBI Taxonomy" id="45677"/>
    <lineage>
        <taxon>Bacteria</taxon>
        <taxon>Pseudomonadati</taxon>
        <taxon>Pseudomonadota</taxon>
        <taxon>Betaproteobacteria</taxon>
        <taxon>Burkholderiales</taxon>
        <taxon>Sphaerotilaceae</taxon>
        <taxon>Azohydromonas</taxon>
    </lineage>
</organism>
<name>A0ABU5IN57_9BURK</name>
<keyword evidence="2" id="KW-1185">Reference proteome</keyword>